<evidence type="ECO:0000313" key="8">
    <source>
        <dbReference type="Proteomes" id="UP001325140"/>
    </source>
</evidence>
<evidence type="ECO:0000313" key="7">
    <source>
        <dbReference type="EMBL" id="WPX97794.1"/>
    </source>
</evidence>
<comment type="function">
    <text evidence="4 5">Catalyzes the transfer of endogenously produced octanoic acid from octanoyl-acyl-carrier-protein onto the lipoyl domains of lipoate-dependent enzymes. Lipoyl-ACP can also act as a substrate although octanoyl-ACP is likely to be the physiological substrate.</text>
</comment>
<keyword evidence="2 5" id="KW-0808">Transferase</keyword>
<reference evidence="7" key="1">
    <citation type="submission" date="2022-10" db="EMBL/GenBank/DDBJ databases">
        <title>Host association and intracellularity evolved multiple times independently in the Rickettsiales.</title>
        <authorList>
            <person name="Castelli M."/>
            <person name="Nardi T."/>
            <person name="Gammuto L."/>
            <person name="Bellinzona G."/>
            <person name="Sabaneyeva E."/>
            <person name="Potekhin A."/>
            <person name="Serra V."/>
            <person name="Petroni G."/>
            <person name="Sassera D."/>
        </authorList>
    </citation>
    <scope>NUCLEOTIDE SEQUENCE [LARGE SCALE GENOMIC DNA]</scope>
    <source>
        <strain evidence="7">US_Bl 11III1</strain>
    </source>
</reference>
<dbReference type="PANTHER" id="PTHR10993:SF7">
    <property type="entry name" value="LIPOYLTRANSFERASE 2, MITOCHONDRIAL-RELATED"/>
    <property type="match status" value="1"/>
</dbReference>
<keyword evidence="3 5" id="KW-0012">Acyltransferase</keyword>
<dbReference type="Gene3D" id="3.30.930.10">
    <property type="entry name" value="Bira Bifunctional Protein, Domain 2"/>
    <property type="match status" value="1"/>
</dbReference>
<dbReference type="InterPro" id="IPR000544">
    <property type="entry name" value="Octanoyltransferase"/>
</dbReference>
<sequence>MINKLSMSKLLSTKIEVITTDYSLPYEEVIFLMKQSSNYVKKHNSHLLLILQHEACYTTFSRYPPGKKIEHIKIKDEILPLYSTDRGGKITYHGPQQKIFYPIFFLPNLYKHIDIRDFINKLECTVIFTLKELDIAAFQKNDARGIWVKNARNEEAKIASIGLRFSNMISHHGISINISDCRNYLEQIPACGIFGGRTACVMDFLDEESITLGLYIEMLFKKHLNTFFFSI</sequence>
<comment type="similarity">
    <text evidence="5">Belongs to the LipB family.</text>
</comment>
<dbReference type="InterPro" id="IPR004143">
    <property type="entry name" value="BPL_LPL_catalytic"/>
</dbReference>
<dbReference type="SUPFAM" id="SSF55681">
    <property type="entry name" value="Class II aaRS and biotin synthetases"/>
    <property type="match status" value="1"/>
</dbReference>
<evidence type="ECO:0000256" key="1">
    <source>
        <dbReference type="ARBA" id="ARBA00004821"/>
    </source>
</evidence>
<dbReference type="PANTHER" id="PTHR10993">
    <property type="entry name" value="OCTANOYLTRANSFERASE"/>
    <property type="match status" value="1"/>
</dbReference>
<evidence type="ECO:0000256" key="2">
    <source>
        <dbReference type="ARBA" id="ARBA00022679"/>
    </source>
</evidence>
<dbReference type="InterPro" id="IPR045864">
    <property type="entry name" value="aa-tRNA-synth_II/BPL/LPL"/>
</dbReference>
<dbReference type="Proteomes" id="UP001325140">
    <property type="component" value="Chromosome"/>
</dbReference>
<gene>
    <name evidence="7" type="ORF">Fokcrypt_00312</name>
</gene>
<evidence type="ECO:0000256" key="3">
    <source>
        <dbReference type="ARBA" id="ARBA00023315"/>
    </source>
</evidence>
<dbReference type="EMBL" id="CP110343">
    <property type="protein sequence ID" value="WPX97794.1"/>
    <property type="molecule type" value="Genomic_DNA"/>
</dbReference>
<evidence type="ECO:0000256" key="5">
    <source>
        <dbReference type="PIRNR" id="PIRNR016262"/>
    </source>
</evidence>
<accession>A0ABZ0UNV1</accession>
<feature type="domain" description="BPL/LPL catalytic" evidence="6">
    <location>
        <begin position="42"/>
        <end position="231"/>
    </location>
</feature>
<proteinExistence type="inferred from homology"/>
<comment type="pathway">
    <text evidence="1 5">Protein modification; protein lipoylation via endogenous pathway; protein N(6)-(lipoyl)lysine from octanoyl-[acyl-carrier-protein]: step 1/2.</text>
</comment>
<keyword evidence="8" id="KW-1185">Reference proteome</keyword>
<organism evidence="7 8">
    <name type="scientific">Candidatus Fokinia crypta</name>
    <dbReference type="NCBI Taxonomy" id="1920990"/>
    <lineage>
        <taxon>Bacteria</taxon>
        <taxon>Pseudomonadati</taxon>
        <taxon>Pseudomonadota</taxon>
        <taxon>Alphaproteobacteria</taxon>
        <taxon>Rickettsiales</taxon>
        <taxon>Candidatus Midichloriaceae</taxon>
        <taxon>Candidatus Fokinia</taxon>
    </lineage>
</organism>
<protein>
    <recommendedName>
        <fullName evidence="5">Octanoyltransferase</fullName>
        <ecNumber evidence="5">2.3.1.181</ecNumber>
    </recommendedName>
</protein>
<dbReference type="EC" id="2.3.1.181" evidence="5"/>
<dbReference type="PIRSF" id="PIRSF016262">
    <property type="entry name" value="LPLase"/>
    <property type="match status" value="1"/>
</dbReference>
<evidence type="ECO:0000256" key="4">
    <source>
        <dbReference type="ARBA" id="ARBA00024732"/>
    </source>
</evidence>
<dbReference type="NCBIfam" id="TIGR00214">
    <property type="entry name" value="lipB"/>
    <property type="match status" value="1"/>
</dbReference>
<dbReference type="PROSITE" id="PS51733">
    <property type="entry name" value="BPL_LPL_CATALYTIC"/>
    <property type="match status" value="1"/>
</dbReference>
<name>A0ABZ0UNV1_9RICK</name>
<dbReference type="Pfam" id="PF21948">
    <property type="entry name" value="LplA-B_cat"/>
    <property type="match status" value="1"/>
</dbReference>
<evidence type="ECO:0000259" key="6">
    <source>
        <dbReference type="PROSITE" id="PS51733"/>
    </source>
</evidence>
<comment type="catalytic activity">
    <reaction evidence="5">
        <text>octanoyl-[ACP] + L-lysyl-[protein] = N(6)-octanoyl-L-lysyl-[protein] + holo-[ACP] + H(+)</text>
        <dbReference type="Rhea" id="RHEA:17665"/>
        <dbReference type="Rhea" id="RHEA-COMP:9636"/>
        <dbReference type="Rhea" id="RHEA-COMP:9685"/>
        <dbReference type="Rhea" id="RHEA-COMP:9752"/>
        <dbReference type="Rhea" id="RHEA-COMP:9928"/>
        <dbReference type="ChEBI" id="CHEBI:15378"/>
        <dbReference type="ChEBI" id="CHEBI:29969"/>
        <dbReference type="ChEBI" id="CHEBI:64479"/>
        <dbReference type="ChEBI" id="CHEBI:78463"/>
        <dbReference type="ChEBI" id="CHEBI:78809"/>
        <dbReference type="EC" id="2.3.1.181"/>
    </reaction>
</comment>